<reference evidence="3" key="1">
    <citation type="submission" date="2017-03" db="EMBL/GenBank/DDBJ databases">
        <authorList>
            <person name="Monnet C."/>
        </authorList>
    </citation>
    <scope>NUCLEOTIDE SEQUENCE [LARGE SCALE GENOMIC DNA]</scope>
    <source>
        <strain evidence="3">CNRZ 920</strain>
    </source>
</reference>
<name>A0A2H1KU11_BREAU</name>
<accession>A0A2H1KU11</accession>
<evidence type="ECO:0000313" key="3">
    <source>
        <dbReference type="Proteomes" id="UP000234289"/>
    </source>
</evidence>
<protein>
    <submittedName>
        <fullName evidence="2">Uncharacterized protein</fullName>
    </submittedName>
</protein>
<dbReference type="AlphaFoldDB" id="A0A2H1KU11"/>
<feature type="region of interest" description="Disordered" evidence="1">
    <location>
        <begin position="1"/>
        <end position="20"/>
    </location>
</feature>
<dbReference type="EMBL" id="FXZG01000047">
    <property type="protein sequence ID" value="SMY03197.1"/>
    <property type="molecule type" value="Genomic_DNA"/>
</dbReference>
<sequence length="79" mass="8829">MAVNAMVETPNEAPEVQGTKLTDKINVDSNQDVISDEHERAEQENSPLDELDPSEYLNLRLESRARGTSVKFIPVAIYV</sequence>
<evidence type="ECO:0000256" key="1">
    <source>
        <dbReference type="SAM" id="MobiDB-lite"/>
    </source>
</evidence>
<evidence type="ECO:0000313" key="2">
    <source>
        <dbReference type="EMBL" id="SMY03197.1"/>
    </source>
</evidence>
<dbReference type="Proteomes" id="UP000234289">
    <property type="component" value="Unassembled WGS sequence"/>
</dbReference>
<proteinExistence type="predicted"/>
<organism evidence="2 3">
    <name type="scientific">Brevibacterium aurantiacum</name>
    <dbReference type="NCBI Taxonomy" id="273384"/>
    <lineage>
        <taxon>Bacteria</taxon>
        <taxon>Bacillati</taxon>
        <taxon>Actinomycetota</taxon>
        <taxon>Actinomycetes</taxon>
        <taxon>Micrococcales</taxon>
        <taxon>Brevibacteriaceae</taxon>
        <taxon>Brevibacterium</taxon>
    </lineage>
</organism>
<gene>
    <name evidence="2" type="ORF">BAUR920_03613</name>
</gene>
<dbReference type="RefSeq" id="WP_145998281.1">
    <property type="nucleotide sequence ID" value="NZ_FXZG01000047.1"/>
</dbReference>